<dbReference type="InterPro" id="IPR036188">
    <property type="entry name" value="FAD/NAD-bd_sf"/>
</dbReference>
<dbReference type="EMBL" id="JANBUO010000138">
    <property type="protein sequence ID" value="KAJ2807080.1"/>
    <property type="molecule type" value="Genomic_DNA"/>
</dbReference>
<protein>
    <recommendedName>
        <fullName evidence="5">FAD/NAD(P)-binding domain-containing protein</fullName>
    </recommendedName>
</protein>
<dbReference type="SUPFAM" id="SSF51905">
    <property type="entry name" value="FAD/NAD(P)-binding domain"/>
    <property type="match status" value="2"/>
</dbReference>
<dbReference type="Pfam" id="PF07992">
    <property type="entry name" value="Pyr_redox_2"/>
    <property type="match status" value="1"/>
</dbReference>
<dbReference type="PANTHER" id="PTHR43735:SF3">
    <property type="entry name" value="FERROPTOSIS SUPPRESSOR PROTEIN 1"/>
    <property type="match status" value="1"/>
</dbReference>
<dbReference type="AlphaFoldDB" id="A0A9W8HXF1"/>
<dbReference type="GO" id="GO:0004174">
    <property type="term" value="F:electron-transferring-flavoprotein dehydrogenase activity"/>
    <property type="evidence" value="ECO:0007669"/>
    <property type="project" value="TreeGrafter"/>
</dbReference>
<keyword evidence="7" id="KW-1185">Reference proteome</keyword>
<name>A0A9W8HXF1_9FUNG</name>
<evidence type="ECO:0000256" key="2">
    <source>
        <dbReference type="ARBA" id="ARBA00022630"/>
    </source>
</evidence>
<dbReference type="PRINTS" id="PR00368">
    <property type="entry name" value="FADPNR"/>
</dbReference>
<organism evidence="6 7">
    <name type="scientific">Coemansia guatemalensis</name>
    <dbReference type="NCBI Taxonomy" id="2761395"/>
    <lineage>
        <taxon>Eukaryota</taxon>
        <taxon>Fungi</taxon>
        <taxon>Fungi incertae sedis</taxon>
        <taxon>Zoopagomycota</taxon>
        <taxon>Kickxellomycotina</taxon>
        <taxon>Kickxellomycetes</taxon>
        <taxon>Kickxellales</taxon>
        <taxon>Kickxellaceae</taxon>
        <taxon>Coemansia</taxon>
    </lineage>
</organism>
<proteinExistence type="inferred from homology"/>
<comment type="caution">
    <text evidence="6">The sequence shown here is derived from an EMBL/GenBank/DDBJ whole genome shotgun (WGS) entry which is preliminary data.</text>
</comment>
<evidence type="ECO:0000256" key="3">
    <source>
        <dbReference type="ARBA" id="ARBA00022827"/>
    </source>
</evidence>
<dbReference type="GO" id="GO:0050660">
    <property type="term" value="F:flavin adenine dinucleotide binding"/>
    <property type="evidence" value="ECO:0007669"/>
    <property type="project" value="TreeGrafter"/>
</dbReference>
<dbReference type="Gene3D" id="3.50.50.100">
    <property type="match status" value="1"/>
</dbReference>
<evidence type="ECO:0000313" key="6">
    <source>
        <dbReference type="EMBL" id="KAJ2807080.1"/>
    </source>
</evidence>
<comment type="similarity">
    <text evidence="1">Belongs to the FAD-dependent oxidoreductase family.</text>
</comment>
<dbReference type="PRINTS" id="PR00411">
    <property type="entry name" value="PNDRDTASEI"/>
</dbReference>
<dbReference type="GO" id="GO:0005737">
    <property type="term" value="C:cytoplasm"/>
    <property type="evidence" value="ECO:0007669"/>
    <property type="project" value="TreeGrafter"/>
</dbReference>
<keyword evidence="2" id="KW-0285">Flavoprotein</keyword>
<evidence type="ECO:0000259" key="5">
    <source>
        <dbReference type="Pfam" id="PF07992"/>
    </source>
</evidence>
<evidence type="ECO:0000313" key="7">
    <source>
        <dbReference type="Proteomes" id="UP001140094"/>
    </source>
</evidence>
<dbReference type="OrthoDB" id="202203at2759"/>
<evidence type="ECO:0000256" key="1">
    <source>
        <dbReference type="ARBA" id="ARBA00006442"/>
    </source>
</evidence>
<gene>
    <name evidence="6" type="ORF">H4R20_001422</name>
</gene>
<dbReference type="InterPro" id="IPR023753">
    <property type="entry name" value="FAD/NAD-binding_dom"/>
</dbReference>
<keyword evidence="4" id="KW-0560">Oxidoreductase</keyword>
<keyword evidence="3" id="KW-0274">FAD</keyword>
<reference evidence="6" key="1">
    <citation type="submission" date="2022-07" db="EMBL/GenBank/DDBJ databases">
        <title>Phylogenomic reconstructions and comparative analyses of Kickxellomycotina fungi.</title>
        <authorList>
            <person name="Reynolds N.K."/>
            <person name="Stajich J.E."/>
            <person name="Barry K."/>
            <person name="Grigoriev I.V."/>
            <person name="Crous P."/>
            <person name="Smith M.E."/>
        </authorList>
    </citation>
    <scope>NUCLEOTIDE SEQUENCE</scope>
    <source>
        <strain evidence="6">NRRL 1565</strain>
    </source>
</reference>
<accession>A0A9W8HXF1</accession>
<dbReference type="PANTHER" id="PTHR43735">
    <property type="entry name" value="APOPTOSIS-INDUCING FACTOR 1"/>
    <property type="match status" value="1"/>
</dbReference>
<evidence type="ECO:0000256" key="4">
    <source>
        <dbReference type="ARBA" id="ARBA00023002"/>
    </source>
</evidence>
<dbReference type="Proteomes" id="UP001140094">
    <property type="component" value="Unassembled WGS sequence"/>
</dbReference>
<sequence>MGDKNREISIVVIGGSYAGAAAAKRLAALSKKGYSGLKVTLVDKSTHYFHAIGFPKALVDAEYAEKAFLPFSAFFEAGSKHEFVNQKLSRVVDEHHVELDNGQTLYYDYLVLATGGQAPGPINVVGRTKEEGVQEIKQLRQGLDNANSVLIVGGGAVGVEVAGFVASKYPTKKVTLVHSRNRLLPENFRQGISNGAITKLGRLGVKVILNDKVEIPSDFGYASNVGHRVLRGTTSGNEYESDVQILAVGFKVYTEYLEPLEASLGQSLRVERSGAIRVLPTLQLDAPMLPHIFVPGDVNNLPVSTKFGFKAEMQGNTAAGNIKKLIDSGFDKAFKGKDSAKAVAAAAPAVGKWTDYIDLILVPMGPDLGVAQVLKIALGASGIANFLVRQMKSKDFMLGMRKSYFPMTKKAKRE</sequence>
<feature type="domain" description="FAD/NAD(P)-binding" evidence="5">
    <location>
        <begin position="9"/>
        <end position="301"/>
    </location>
</feature>